<dbReference type="AlphaFoldDB" id="A0A1Q9ARB2"/>
<dbReference type="EMBL" id="MKIP01000059">
    <property type="protein sequence ID" value="OLP57940.1"/>
    <property type="molecule type" value="Genomic_DNA"/>
</dbReference>
<evidence type="ECO:0000313" key="3">
    <source>
        <dbReference type="Proteomes" id="UP000186364"/>
    </source>
</evidence>
<name>A0A1Q9ARB2_9HYPH</name>
<comment type="caution">
    <text evidence="2">The sequence shown here is derived from an EMBL/GenBank/DDBJ whole genome shotgun (WGS) entry which is preliminary data.</text>
</comment>
<feature type="domain" description="Antitoxin SocA-like Panacea" evidence="1">
    <location>
        <begin position="27"/>
        <end position="119"/>
    </location>
</feature>
<organism evidence="2 3">
    <name type="scientific">Xaviernesmea oryzae</name>
    <dbReference type="NCBI Taxonomy" id="464029"/>
    <lineage>
        <taxon>Bacteria</taxon>
        <taxon>Pseudomonadati</taxon>
        <taxon>Pseudomonadota</taxon>
        <taxon>Alphaproteobacteria</taxon>
        <taxon>Hyphomicrobiales</taxon>
        <taxon>Rhizobiaceae</taxon>
        <taxon>Rhizobium/Agrobacterium group</taxon>
        <taxon>Xaviernesmea</taxon>
    </lineage>
</organism>
<gene>
    <name evidence="2" type="ORF">BJF93_13975</name>
</gene>
<sequence length="150" mass="17423">MYDARLIANWFVKRAEQDGRRLTIMQLLKLIYISHGWHLEMQRSPLIINKIEAWKFGPVIPDVYNAFRSQGVEVRQPVAVTDRTIAPSDVHLLEQIYKSYGSLSAQRLSDMTHIPGGPWDQATKQRGYFASIPNEIILPHYQQLRQNHAR</sequence>
<dbReference type="OrthoDB" id="9799173at2"/>
<evidence type="ECO:0000259" key="1">
    <source>
        <dbReference type="Pfam" id="PF13274"/>
    </source>
</evidence>
<dbReference type="Proteomes" id="UP000186364">
    <property type="component" value="Unassembled WGS sequence"/>
</dbReference>
<protein>
    <recommendedName>
        <fullName evidence="1">Antitoxin SocA-like Panacea domain-containing protein</fullName>
    </recommendedName>
</protein>
<dbReference type="RefSeq" id="WP_075629847.1">
    <property type="nucleotide sequence ID" value="NZ_FOAM01000007.1"/>
</dbReference>
<reference evidence="2 3" key="1">
    <citation type="submission" date="2016-09" db="EMBL/GenBank/DDBJ databases">
        <title>Rhizobium sp. nov., a novel species isolated from the rice rhizosphere.</title>
        <authorList>
            <person name="Zhao J."/>
            <person name="Zhang X."/>
        </authorList>
    </citation>
    <scope>NUCLEOTIDE SEQUENCE [LARGE SCALE GENOMIC DNA]</scope>
    <source>
        <strain evidence="2 3">1.7048</strain>
    </source>
</reference>
<proteinExistence type="predicted"/>
<evidence type="ECO:0000313" key="2">
    <source>
        <dbReference type="EMBL" id="OLP57940.1"/>
    </source>
</evidence>
<dbReference type="InterPro" id="IPR025272">
    <property type="entry name" value="SocA_Panacea"/>
</dbReference>
<accession>A0A1Q9ARB2</accession>
<dbReference type="Pfam" id="PF13274">
    <property type="entry name" value="SocA_Panacea"/>
    <property type="match status" value="1"/>
</dbReference>
<keyword evidence="3" id="KW-1185">Reference proteome</keyword>